<reference evidence="7 8" key="1">
    <citation type="submission" date="2020-04" db="EMBL/GenBank/DDBJ databases">
        <title>Paraburkholderia sp. G-4-1-8 isolated from soil.</title>
        <authorList>
            <person name="Dahal R.H."/>
        </authorList>
    </citation>
    <scope>NUCLEOTIDE SEQUENCE [LARGE SCALE GENOMIC DNA]</scope>
    <source>
        <strain evidence="7 8">G-4-1-8</strain>
    </source>
</reference>
<protein>
    <submittedName>
        <fullName evidence="7">1-acyl-sn-glycerol-3-phosphate acyltransferase</fullName>
    </submittedName>
</protein>
<dbReference type="Pfam" id="PF01553">
    <property type="entry name" value="Acyltransferase"/>
    <property type="match status" value="1"/>
</dbReference>
<evidence type="ECO:0000256" key="5">
    <source>
        <dbReference type="ARBA" id="ARBA00023315"/>
    </source>
</evidence>
<keyword evidence="3 7" id="KW-0808">Transferase</keyword>
<sequence length="290" mass="31545">MKLALRKVRLIAHLLHGMWTVATRFPNASAERRHALNRAWSLKMLRLCGMRLVVHNDAVRLDRGALVVANHISWIDIYVINAWRPTPFVSKAEIRQWPVVGWLAQQLDTVFIQREKRSDAKRIMHELADRLSAGELMCVFPEGTTSDGLGLLPFHANMFQAAVSAGVPVQPVCIMYEDAQGRQSTAPAYIDDLSLSDSLDMLLRGAPLTAHVYVGAPLAPGADRRELAAQAQQVVADALLDMQRGQAVTGTLARESEAQAVAGTIAPAAAAAVVEPESLIEPADHSGRSA</sequence>
<keyword evidence="4" id="KW-0443">Lipid metabolism</keyword>
<comment type="pathway">
    <text evidence="1">Lipid metabolism.</text>
</comment>
<evidence type="ECO:0000313" key="7">
    <source>
        <dbReference type="EMBL" id="NML30823.1"/>
    </source>
</evidence>
<name>A0A7X9X3M2_9BURK</name>
<dbReference type="InterPro" id="IPR002123">
    <property type="entry name" value="Plipid/glycerol_acylTrfase"/>
</dbReference>
<dbReference type="SUPFAM" id="SSF69593">
    <property type="entry name" value="Glycerol-3-phosphate (1)-acyltransferase"/>
    <property type="match status" value="1"/>
</dbReference>
<evidence type="ECO:0000256" key="4">
    <source>
        <dbReference type="ARBA" id="ARBA00023098"/>
    </source>
</evidence>
<accession>A0A7X9X3M2</accession>
<dbReference type="Proteomes" id="UP000583127">
    <property type="component" value="Unassembled WGS sequence"/>
</dbReference>
<keyword evidence="8" id="KW-1185">Reference proteome</keyword>
<dbReference type="PANTHER" id="PTHR10434:SF64">
    <property type="entry name" value="1-ACYL-SN-GLYCEROL-3-PHOSPHATE ACYLTRANSFERASE-RELATED"/>
    <property type="match status" value="1"/>
</dbReference>
<feature type="domain" description="Phospholipid/glycerol acyltransferase" evidence="6">
    <location>
        <begin position="65"/>
        <end position="177"/>
    </location>
</feature>
<evidence type="ECO:0000256" key="3">
    <source>
        <dbReference type="ARBA" id="ARBA00022679"/>
    </source>
</evidence>
<gene>
    <name evidence="7" type="ORF">HHL14_08245</name>
</gene>
<evidence type="ECO:0000256" key="2">
    <source>
        <dbReference type="ARBA" id="ARBA00022516"/>
    </source>
</evidence>
<evidence type="ECO:0000313" key="8">
    <source>
        <dbReference type="Proteomes" id="UP000583127"/>
    </source>
</evidence>
<proteinExistence type="predicted"/>
<dbReference type="GO" id="GO:0006654">
    <property type="term" value="P:phosphatidic acid biosynthetic process"/>
    <property type="evidence" value="ECO:0007669"/>
    <property type="project" value="TreeGrafter"/>
</dbReference>
<dbReference type="AlphaFoldDB" id="A0A7X9X3M2"/>
<comment type="caution">
    <text evidence="7">The sequence shown here is derived from an EMBL/GenBank/DDBJ whole genome shotgun (WGS) entry which is preliminary data.</text>
</comment>
<dbReference type="CDD" id="cd07989">
    <property type="entry name" value="LPLAT_AGPAT-like"/>
    <property type="match status" value="1"/>
</dbReference>
<dbReference type="RefSeq" id="WP_169497095.1">
    <property type="nucleotide sequence ID" value="NZ_JABBFZ010000003.1"/>
</dbReference>
<dbReference type="SMART" id="SM00563">
    <property type="entry name" value="PlsC"/>
    <property type="match status" value="1"/>
</dbReference>
<keyword evidence="2" id="KW-0444">Lipid biosynthesis</keyword>
<dbReference type="EMBL" id="JABBFZ010000003">
    <property type="protein sequence ID" value="NML30823.1"/>
    <property type="molecule type" value="Genomic_DNA"/>
</dbReference>
<evidence type="ECO:0000259" key="6">
    <source>
        <dbReference type="SMART" id="SM00563"/>
    </source>
</evidence>
<dbReference type="GO" id="GO:0003841">
    <property type="term" value="F:1-acylglycerol-3-phosphate O-acyltransferase activity"/>
    <property type="evidence" value="ECO:0007669"/>
    <property type="project" value="TreeGrafter"/>
</dbReference>
<keyword evidence="5 7" id="KW-0012">Acyltransferase</keyword>
<dbReference type="PANTHER" id="PTHR10434">
    <property type="entry name" value="1-ACYL-SN-GLYCEROL-3-PHOSPHATE ACYLTRANSFERASE"/>
    <property type="match status" value="1"/>
</dbReference>
<organism evidence="7 8">
    <name type="scientific">Paraburkholderia antibiotica</name>
    <dbReference type="NCBI Taxonomy" id="2728839"/>
    <lineage>
        <taxon>Bacteria</taxon>
        <taxon>Pseudomonadati</taxon>
        <taxon>Pseudomonadota</taxon>
        <taxon>Betaproteobacteria</taxon>
        <taxon>Burkholderiales</taxon>
        <taxon>Burkholderiaceae</taxon>
        <taxon>Paraburkholderia</taxon>
    </lineage>
</organism>
<evidence type="ECO:0000256" key="1">
    <source>
        <dbReference type="ARBA" id="ARBA00005189"/>
    </source>
</evidence>